<reference evidence="2" key="1">
    <citation type="submission" date="2016-06" db="EMBL/GenBank/DDBJ databases">
        <title>Parallel loss of symbiosis genes in relatives of nitrogen-fixing non-legume Parasponia.</title>
        <authorList>
            <person name="Van Velzen R."/>
            <person name="Holmer R."/>
            <person name="Bu F."/>
            <person name="Rutten L."/>
            <person name="Van Zeijl A."/>
            <person name="Liu W."/>
            <person name="Santuari L."/>
            <person name="Cao Q."/>
            <person name="Sharma T."/>
            <person name="Shen D."/>
            <person name="Roswanjaya Y."/>
            <person name="Wardhani T."/>
            <person name="Kalhor M.S."/>
            <person name="Jansen J."/>
            <person name="Van den Hoogen J."/>
            <person name="Gungor B."/>
            <person name="Hartog M."/>
            <person name="Hontelez J."/>
            <person name="Verver J."/>
            <person name="Yang W.-C."/>
            <person name="Schijlen E."/>
            <person name="Repin R."/>
            <person name="Schilthuizen M."/>
            <person name="Schranz E."/>
            <person name="Heidstra R."/>
            <person name="Miyata K."/>
            <person name="Fedorova E."/>
            <person name="Kohlen W."/>
            <person name="Bisseling T."/>
            <person name="Smit S."/>
            <person name="Geurts R."/>
        </authorList>
    </citation>
    <scope>NUCLEOTIDE SEQUENCE [LARGE SCALE GENOMIC DNA]</scope>
    <source>
        <strain evidence="2">cv. WU1-14</strain>
    </source>
</reference>
<gene>
    <name evidence="1" type="ORF">PanWU01x14_191020</name>
</gene>
<sequence length="76" mass="8652">MHKCINKLLFLTKTKLSSNEYCTLNRPYPKQFGTPADVDKRSTTPVSSRSRRLCRGTSKGCQNCVILNNNKPTKVY</sequence>
<dbReference type="EMBL" id="JXTB01000187">
    <property type="protein sequence ID" value="PON54994.1"/>
    <property type="molecule type" value="Genomic_DNA"/>
</dbReference>
<evidence type="ECO:0000313" key="1">
    <source>
        <dbReference type="EMBL" id="PON54994.1"/>
    </source>
</evidence>
<evidence type="ECO:0000313" key="2">
    <source>
        <dbReference type="Proteomes" id="UP000237105"/>
    </source>
</evidence>
<accession>A0A2P5C1U8</accession>
<proteinExistence type="predicted"/>
<comment type="caution">
    <text evidence="1">The sequence shown here is derived from an EMBL/GenBank/DDBJ whole genome shotgun (WGS) entry which is preliminary data.</text>
</comment>
<protein>
    <submittedName>
        <fullName evidence="1">Uncharacterized protein</fullName>
    </submittedName>
</protein>
<name>A0A2P5C1U8_PARAD</name>
<keyword evidence="2" id="KW-1185">Reference proteome</keyword>
<dbReference type="Proteomes" id="UP000237105">
    <property type="component" value="Unassembled WGS sequence"/>
</dbReference>
<dbReference type="AlphaFoldDB" id="A0A2P5C1U8"/>
<organism evidence="1 2">
    <name type="scientific">Parasponia andersonii</name>
    <name type="common">Sponia andersonii</name>
    <dbReference type="NCBI Taxonomy" id="3476"/>
    <lineage>
        <taxon>Eukaryota</taxon>
        <taxon>Viridiplantae</taxon>
        <taxon>Streptophyta</taxon>
        <taxon>Embryophyta</taxon>
        <taxon>Tracheophyta</taxon>
        <taxon>Spermatophyta</taxon>
        <taxon>Magnoliopsida</taxon>
        <taxon>eudicotyledons</taxon>
        <taxon>Gunneridae</taxon>
        <taxon>Pentapetalae</taxon>
        <taxon>rosids</taxon>
        <taxon>fabids</taxon>
        <taxon>Rosales</taxon>
        <taxon>Cannabaceae</taxon>
        <taxon>Parasponia</taxon>
    </lineage>
</organism>